<protein>
    <submittedName>
        <fullName evidence="2">YggT family protein</fullName>
    </submittedName>
</protein>
<gene>
    <name evidence="2" type="ORF">ACFSYJ_10230</name>
</gene>
<keyword evidence="1" id="KW-1133">Transmembrane helix</keyword>
<keyword evidence="1" id="KW-0812">Transmembrane</keyword>
<dbReference type="Proteomes" id="UP001597419">
    <property type="component" value="Unassembled WGS sequence"/>
</dbReference>
<accession>A0ABW5GBV5</accession>
<proteinExistence type="predicted"/>
<organism evidence="2 3">
    <name type="scientific">Amycolatopsis samaneae</name>
    <dbReference type="NCBI Taxonomy" id="664691"/>
    <lineage>
        <taxon>Bacteria</taxon>
        <taxon>Bacillati</taxon>
        <taxon>Actinomycetota</taxon>
        <taxon>Actinomycetes</taxon>
        <taxon>Pseudonocardiales</taxon>
        <taxon>Pseudonocardiaceae</taxon>
        <taxon>Amycolatopsis</taxon>
    </lineage>
</organism>
<feature type="transmembrane region" description="Helical" evidence="1">
    <location>
        <begin position="6"/>
        <end position="25"/>
    </location>
</feature>
<feature type="transmembrane region" description="Helical" evidence="1">
    <location>
        <begin position="67"/>
        <end position="88"/>
    </location>
</feature>
<reference evidence="3" key="1">
    <citation type="journal article" date="2019" name="Int. J. Syst. Evol. Microbiol.">
        <title>The Global Catalogue of Microorganisms (GCM) 10K type strain sequencing project: providing services to taxonomists for standard genome sequencing and annotation.</title>
        <authorList>
            <consortium name="The Broad Institute Genomics Platform"/>
            <consortium name="The Broad Institute Genome Sequencing Center for Infectious Disease"/>
            <person name="Wu L."/>
            <person name="Ma J."/>
        </authorList>
    </citation>
    <scope>NUCLEOTIDE SEQUENCE [LARGE SCALE GENOMIC DNA]</scope>
    <source>
        <strain evidence="3">CGMCC 4.7643</strain>
    </source>
</reference>
<name>A0ABW5GBV5_9PSEU</name>
<keyword evidence="1" id="KW-0472">Membrane</keyword>
<dbReference type="EMBL" id="JBHUKU010000004">
    <property type="protein sequence ID" value="MFD2458983.1"/>
    <property type="molecule type" value="Genomic_DNA"/>
</dbReference>
<comment type="caution">
    <text evidence="2">The sequence shown here is derived from an EMBL/GenBank/DDBJ whole genome shotgun (WGS) entry which is preliminary data.</text>
</comment>
<keyword evidence="3" id="KW-1185">Reference proteome</keyword>
<dbReference type="InterPro" id="IPR003425">
    <property type="entry name" value="CCB3/YggT"/>
</dbReference>
<dbReference type="Pfam" id="PF02325">
    <property type="entry name" value="CCB3_YggT"/>
    <property type="match status" value="1"/>
</dbReference>
<sequence length="91" mass="9831">MGVLGTLLGFVVTLFIIVLVGRMVLDWAGALVDSPPWTRRARRLAHAVTEPVIAPVRRVARPVRVGGISLDLAFTIVFVAALIVRGILFSL</sequence>
<evidence type="ECO:0000256" key="1">
    <source>
        <dbReference type="SAM" id="Phobius"/>
    </source>
</evidence>
<evidence type="ECO:0000313" key="3">
    <source>
        <dbReference type="Proteomes" id="UP001597419"/>
    </source>
</evidence>
<evidence type="ECO:0000313" key="2">
    <source>
        <dbReference type="EMBL" id="MFD2458983.1"/>
    </source>
</evidence>
<dbReference type="RefSeq" id="WP_345386977.1">
    <property type="nucleotide sequence ID" value="NZ_BAABHG010000002.1"/>
</dbReference>